<name>A0A2P6VBM4_9CHLO</name>
<keyword evidence="1 3" id="KW-0853">WD repeat</keyword>
<dbReference type="PROSITE" id="PS00678">
    <property type="entry name" value="WD_REPEATS_1"/>
    <property type="match status" value="1"/>
</dbReference>
<feature type="region of interest" description="Disordered" evidence="4">
    <location>
        <begin position="473"/>
        <end position="574"/>
    </location>
</feature>
<dbReference type="Gene3D" id="2.130.10.10">
    <property type="entry name" value="YVTN repeat-like/Quinoprotein amine dehydrogenase"/>
    <property type="match status" value="2"/>
</dbReference>
<keyword evidence="2" id="KW-0677">Repeat</keyword>
<dbReference type="PANTHER" id="PTHR22847:SF637">
    <property type="entry name" value="WD REPEAT DOMAIN 5B"/>
    <property type="match status" value="1"/>
</dbReference>
<dbReference type="InterPro" id="IPR015943">
    <property type="entry name" value="WD40/YVTN_repeat-like_dom_sf"/>
</dbReference>
<dbReference type="InterPro" id="IPR011047">
    <property type="entry name" value="Quinoprotein_ADH-like_sf"/>
</dbReference>
<organism evidence="5 6">
    <name type="scientific">Micractinium conductrix</name>
    <dbReference type="NCBI Taxonomy" id="554055"/>
    <lineage>
        <taxon>Eukaryota</taxon>
        <taxon>Viridiplantae</taxon>
        <taxon>Chlorophyta</taxon>
        <taxon>core chlorophytes</taxon>
        <taxon>Trebouxiophyceae</taxon>
        <taxon>Chlorellales</taxon>
        <taxon>Chlorellaceae</taxon>
        <taxon>Chlorella clade</taxon>
        <taxon>Micractinium</taxon>
    </lineage>
</organism>
<dbReference type="Proteomes" id="UP000239649">
    <property type="component" value="Unassembled WGS sequence"/>
</dbReference>
<feature type="repeat" description="WD" evidence="3">
    <location>
        <begin position="287"/>
        <end position="328"/>
    </location>
</feature>
<feature type="region of interest" description="Disordered" evidence="4">
    <location>
        <begin position="177"/>
        <end position="206"/>
    </location>
</feature>
<accession>A0A2P6VBM4</accession>
<evidence type="ECO:0000256" key="4">
    <source>
        <dbReference type="SAM" id="MobiDB-lite"/>
    </source>
</evidence>
<evidence type="ECO:0000256" key="2">
    <source>
        <dbReference type="ARBA" id="ARBA00022737"/>
    </source>
</evidence>
<feature type="compositionally biased region" description="Acidic residues" evidence="4">
    <location>
        <begin position="487"/>
        <end position="501"/>
    </location>
</feature>
<dbReference type="InterPro" id="IPR001680">
    <property type="entry name" value="WD40_rpt"/>
</dbReference>
<protein>
    <submittedName>
        <fullName evidence="5">Vegetative incompatibility HET-E-1</fullName>
    </submittedName>
</protein>
<dbReference type="Pfam" id="PF00400">
    <property type="entry name" value="WD40"/>
    <property type="match status" value="4"/>
</dbReference>
<dbReference type="PROSITE" id="PS50294">
    <property type="entry name" value="WD_REPEATS_REGION"/>
    <property type="match status" value="2"/>
</dbReference>
<evidence type="ECO:0000313" key="6">
    <source>
        <dbReference type="Proteomes" id="UP000239649"/>
    </source>
</evidence>
<feature type="repeat" description="WD" evidence="3">
    <location>
        <begin position="329"/>
        <end position="368"/>
    </location>
</feature>
<dbReference type="InterPro" id="IPR019775">
    <property type="entry name" value="WD40_repeat_CS"/>
</dbReference>
<dbReference type="PROSITE" id="PS50082">
    <property type="entry name" value="WD_REPEATS_2"/>
    <property type="match status" value="3"/>
</dbReference>
<dbReference type="InterPro" id="IPR020472">
    <property type="entry name" value="WD40_PAC1"/>
</dbReference>
<dbReference type="AlphaFoldDB" id="A0A2P6VBM4"/>
<dbReference type="PRINTS" id="PR00320">
    <property type="entry name" value="GPROTEINBRPT"/>
</dbReference>
<evidence type="ECO:0000313" key="5">
    <source>
        <dbReference type="EMBL" id="PSC71497.1"/>
    </source>
</evidence>
<dbReference type="STRING" id="554055.A0A2P6VBM4"/>
<feature type="compositionally biased region" description="Acidic residues" evidence="4">
    <location>
        <begin position="508"/>
        <end position="538"/>
    </location>
</feature>
<keyword evidence="6" id="KW-1185">Reference proteome</keyword>
<evidence type="ECO:0000256" key="1">
    <source>
        <dbReference type="ARBA" id="ARBA00022574"/>
    </source>
</evidence>
<comment type="caution">
    <text evidence="5">The sequence shown here is derived from an EMBL/GenBank/DDBJ whole genome shotgun (WGS) entry which is preliminary data.</text>
</comment>
<feature type="compositionally biased region" description="Acidic residues" evidence="4">
    <location>
        <begin position="559"/>
        <end position="574"/>
    </location>
</feature>
<reference evidence="5 6" key="1">
    <citation type="journal article" date="2018" name="Plant J.">
        <title>Genome sequences of Chlorella sorokiniana UTEX 1602 and Micractinium conductrix SAG 241.80: implications to maltose excretion by a green alga.</title>
        <authorList>
            <person name="Arriola M.B."/>
            <person name="Velmurugan N."/>
            <person name="Zhang Y."/>
            <person name="Plunkett M.H."/>
            <person name="Hondzo H."/>
            <person name="Barney B.M."/>
        </authorList>
    </citation>
    <scope>NUCLEOTIDE SEQUENCE [LARGE SCALE GENOMIC DNA]</scope>
    <source>
        <strain evidence="5 6">SAG 241.80</strain>
    </source>
</reference>
<feature type="repeat" description="WD" evidence="3">
    <location>
        <begin position="97"/>
        <end position="127"/>
    </location>
</feature>
<evidence type="ECO:0000256" key="3">
    <source>
        <dbReference type="PROSITE-ProRule" id="PRU00221"/>
    </source>
</evidence>
<dbReference type="GO" id="GO:1990234">
    <property type="term" value="C:transferase complex"/>
    <property type="evidence" value="ECO:0007669"/>
    <property type="project" value="UniProtKB-ARBA"/>
</dbReference>
<dbReference type="SMART" id="SM00320">
    <property type="entry name" value="WD40"/>
    <property type="match status" value="5"/>
</dbReference>
<dbReference type="SUPFAM" id="SSF50998">
    <property type="entry name" value="Quinoprotein alcohol dehydrogenase-like"/>
    <property type="match status" value="1"/>
</dbReference>
<sequence>MGGSNLGCPAACLFPEASSAPPTPKGGWQQGYRDRTELEGNWAEGRCAWRALRGHRDYIRCAQLAGGVLATCSGSYMHTDCSIRLWDVASGSCMEHLKGHAGPIWSMHWDGRRVASCDDEGGVRVWDPQSHRVGVSTALAHFSLKSLGMDATQLVVGGEAGALALWSLADVQRALDDAQQTHDPVPGGEGGDEDEGEGGAGGAEPRRLPSWQAVDLEGGDAGLLPSLGRAPQQPAGLPLADISCLQVDCGLCATGEAPAGAGAGPSVDGVVRLWGTDGDELEHRGDLAGHGRGVSTLSFQHSTGWLVAGSGVGTLRLWDLGRATQLRELSGHTADVLCHQQAGARLASGSADRTVRLWDLRAGDSKAQHVLPLGSFPYSMQMDDRRLAVGCANGMVQLLDLRCLGSTKSGSAGSGGNERSGGSRLRAHVVLPAHRERVWALALSDSQLISASLDSSVLVRSFSPADLGAAGCRRGWQQDGGDVDGSSSEEEGGSAIDDEDGSSSVGEGEGEAVSEEAAGEEASDSGSGSEDEAEEEDSGAMSVGIGPSDGELDSAYAGSDEEGSGSDDEPAVAA</sequence>
<dbReference type="PANTHER" id="PTHR22847">
    <property type="entry name" value="WD40 REPEAT PROTEIN"/>
    <property type="match status" value="1"/>
</dbReference>
<proteinExistence type="predicted"/>
<gene>
    <name evidence="5" type="ORF">C2E20_5135</name>
</gene>
<dbReference type="EMBL" id="LHPF02000014">
    <property type="protein sequence ID" value="PSC71497.1"/>
    <property type="molecule type" value="Genomic_DNA"/>
</dbReference>
<dbReference type="OrthoDB" id="338622at2759"/>